<accession>A0ABQ9NFX1</accession>
<evidence type="ECO:0000313" key="3">
    <source>
        <dbReference type="Proteomes" id="UP001172684"/>
    </source>
</evidence>
<evidence type="ECO:0000256" key="1">
    <source>
        <dbReference type="SAM" id="SignalP"/>
    </source>
</evidence>
<protein>
    <recommendedName>
        <fullName evidence="4">ABC transporter substrate-binding protein</fullName>
    </recommendedName>
</protein>
<evidence type="ECO:0000313" key="2">
    <source>
        <dbReference type="EMBL" id="KAJ9634882.1"/>
    </source>
</evidence>
<feature type="non-terminal residue" evidence="2">
    <location>
        <position position="97"/>
    </location>
</feature>
<dbReference type="Proteomes" id="UP001172684">
    <property type="component" value="Unassembled WGS sequence"/>
</dbReference>
<reference evidence="2" key="1">
    <citation type="submission" date="2022-10" db="EMBL/GenBank/DDBJ databases">
        <title>Culturing micro-colonial fungi from biological soil crusts in the Mojave desert and describing Neophaeococcomyces mojavensis, and introducing the new genera and species Taxawa tesnikishii.</title>
        <authorList>
            <person name="Kurbessoian T."/>
            <person name="Stajich J.E."/>
        </authorList>
    </citation>
    <scope>NUCLEOTIDE SEQUENCE</scope>
    <source>
        <strain evidence="2">TK_1</strain>
    </source>
</reference>
<evidence type="ECO:0008006" key="4">
    <source>
        <dbReference type="Google" id="ProtNLM"/>
    </source>
</evidence>
<feature type="chain" id="PRO_5046891185" description="ABC transporter substrate-binding protein" evidence="1">
    <location>
        <begin position="25"/>
        <end position="97"/>
    </location>
</feature>
<proteinExistence type="predicted"/>
<name>A0ABQ9NFX1_9PEZI</name>
<keyword evidence="1" id="KW-0732">Signal</keyword>
<dbReference type="Gene3D" id="3.40.190.10">
    <property type="entry name" value="Periplasmic binding protein-like II"/>
    <property type="match status" value="1"/>
</dbReference>
<feature type="signal peptide" evidence="1">
    <location>
        <begin position="1"/>
        <end position="24"/>
    </location>
</feature>
<comment type="caution">
    <text evidence="2">The sequence shown here is derived from an EMBL/GenBank/DDBJ whole genome shotgun (WGS) entry which is preliminary data.</text>
</comment>
<gene>
    <name evidence="2" type="ORF">H2201_009362</name>
</gene>
<dbReference type="SUPFAM" id="SSF53850">
    <property type="entry name" value="Periplasmic binding protein-like II"/>
    <property type="match status" value="1"/>
</dbReference>
<keyword evidence="3" id="KW-1185">Reference proteome</keyword>
<sequence>MQLTRTVKLVSAALLALGAHAAQANKADNSLNIAFDAAPATLDAYKESDRPGLALARMVFSGLLQKNQDTGEFGPAIATGYKFVDDTTIELPIRRDV</sequence>
<organism evidence="2 3">
    <name type="scientific">Coniosporium apollinis</name>
    <dbReference type="NCBI Taxonomy" id="61459"/>
    <lineage>
        <taxon>Eukaryota</taxon>
        <taxon>Fungi</taxon>
        <taxon>Dikarya</taxon>
        <taxon>Ascomycota</taxon>
        <taxon>Pezizomycotina</taxon>
        <taxon>Dothideomycetes</taxon>
        <taxon>Dothideomycetes incertae sedis</taxon>
        <taxon>Coniosporium</taxon>
    </lineage>
</organism>
<dbReference type="EMBL" id="JAPDRL010001158">
    <property type="protein sequence ID" value="KAJ9634882.1"/>
    <property type="molecule type" value="Genomic_DNA"/>
</dbReference>